<dbReference type="SUPFAM" id="SSF52540">
    <property type="entry name" value="P-loop containing nucleoside triphosphate hydrolases"/>
    <property type="match status" value="1"/>
</dbReference>
<dbReference type="Gene3D" id="1.10.3380.30">
    <property type="match status" value="1"/>
</dbReference>
<dbReference type="InterPro" id="IPR001650">
    <property type="entry name" value="Helicase_C-like"/>
</dbReference>
<evidence type="ECO:0008006" key="14">
    <source>
        <dbReference type="Google" id="ProtNLM"/>
    </source>
</evidence>
<comment type="caution">
    <text evidence="12">The sequence shown here is derived from an EMBL/GenBank/DDBJ whole genome shotgun (WGS) entry which is preliminary data.</text>
</comment>
<dbReference type="InterPro" id="IPR025696">
    <property type="entry name" value="Beta-barrel_MTR4"/>
</dbReference>
<dbReference type="SMART" id="SM00487">
    <property type="entry name" value="DEXDc"/>
    <property type="match status" value="1"/>
</dbReference>
<sequence>MSSNTSELSILPDIQKKLQQYATSFENFSIYEYERSQIHWERNSKPSDLLHYEQSPICSTLKVKRDPFSGEIHDFREVSLKAAGATAKNSMSLNRAPLPPSQATRGSALYVPFLPGSFPSDALKIPECDDLSSSELLTVPPGFSSGVIFDSDGYTLLHEDKIESAPRKIPDQKNIINLLDLVQNEQELLGNWGSIKKDAKESSDSYSQQMQSEEESVIPKEPLVLNISKTAPINTTKEWAVLLDSSKPVKDFDEKVPHKALTTDFEFDTFQKLAIMQLEQGNHVFVAAHTSAGKTLVAEYAIALSREHKTRAIYTSPIKALSNQKYRDFKKKFDDVGLITGDFQLNETARCLIMTTEILKSMLYSGSDVIRDLEYVIFDEVHYINDRERGHVWEQVLIMLPKHVRVVLLSATVPNPEEFADWLGRTYQKKVYVITTPKRPVPLQHFLYTGTDGKTKNNRFLILNDSQWCMEGYVQAKNSMPNQGDKRGSDRRQFNEKQDKVLWSALTSHLEKNDLLPAVAFTFSRAKCDRNAASLSSMNLTSATEKFKIDAFYKACIQNLREEDRQIPQLLEMRDTLMRGIGIHHSGILPIIKEIVEMLFESGRIKLLFATETFAMGVNMPARTVIFDSITKHDGKEWRHLESAEYIQMAGRAGRRKLDNAGTVIILCKNQLPAETTLKLMMTGRPQSLSSQFRITYSMVLKLLLVKTLTVEGMMSRSFLEAGHQKKIVEYEKQLENVEKEITELYNAELSSYLQPLIAYFDAASKYLRCRKEILPGVFAHGKVQKVMTPGRVLLISYKNHINKLAMLLSTSRGAQEYKVFILTDKDLQSCKLDDKTDMWYKMISLASPKVFCPVESVGHDIVDVELKDILEISSKMIKVNTEVVIKDWNNRQIPRFKNDPPGQTTVKATQELHKISLSSKTPDADYSEYYHFLHDLHVDNNELYEDLTTMYRLKDSMLQYLGSTRIPNFLEQFSIVFSKKYLEEKRKNLKCLLSETNLTLYPDYEKKIALLKEMNYIDSNNIVERKGKVACQMGMNELLTTELVFRNVLKKLKPAEVAALLSTLVFQVRNKEESEKELLEGVTPALQEAIDKLKVIHSEIINIESRQIRSEDIQDELNLGLVMIIYNWASNKSFAEISSHSNYQAGIIVRCIQQLDDTICDIRDACKIIGDPTLRKKMEDASKAIRRDIVYADSLYTKGEDLSQILKSNSSRNHE</sequence>
<dbReference type="SMART" id="SM01142">
    <property type="entry name" value="DSHCT"/>
    <property type="match status" value="1"/>
</dbReference>
<dbReference type="InterPro" id="IPR050699">
    <property type="entry name" value="RNA-DNA_Helicase"/>
</dbReference>
<evidence type="ECO:0000256" key="1">
    <source>
        <dbReference type="ARBA" id="ARBA00004496"/>
    </source>
</evidence>
<dbReference type="Gene3D" id="3.40.50.300">
    <property type="entry name" value="P-loop containing nucleotide triphosphate hydrolases"/>
    <property type="match status" value="2"/>
</dbReference>
<keyword evidence="2" id="KW-0963">Cytoplasm</keyword>
<evidence type="ECO:0000256" key="9">
    <source>
        <dbReference type="SAM" id="Coils"/>
    </source>
</evidence>
<dbReference type="InterPro" id="IPR014001">
    <property type="entry name" value="Helicase_ATP-bd"/>
</dbReference>
<organism evidence="12 13">
    <name type="scientific">Cryptolaemus montrouzieri</name>
    <dbReference type="NCBI Taxonomy" id="559131"/>
    <lineage>
        <taxon>Eukaryota</taxon>
        <taxon>Metazoa</taxon>
        <taxon>Ecdysozoa</taxon>
        <taxon>Arthropoda</taxon>
        <taxon>Hexapoda</taxon>
        <taxon>Insecta</taxon>
        <taxon>Pterygota</taxon>
        <taxon>Neoptera</taxon>
        <taxon>Endopterygota</taxon>
        <taxon>Coleoptera</taxon>
        <taxon>Polyphaga</taxon>
        <taxon>Cucujiformia</taxon>
        <taxon>Coccinelloidea</taxon>
        <taxon>Coccinellidae</taxon>
        <taxon>Scymninae</taxon>
        <taxon>Scymnini</taxon>
        <taxon>Cryptolaemus</taxon>
    </lineage>
</organism>
<dbReference type="GO" id="GO:0016787">
    <property type="term" value="F:hydrolase activity"/>
    <property type="evidence" value="ECO:0007669"/>
    <property type="project" value="UniProtKB-KW"/>
</dbReference>
<feature type="coiled-coil region" evidence="9">
    <location>
        <begin position="721"/>
        <end position="748"/>
    </location>
</feature>
<dbReference type="AlphaFoldDB" id="A0ABD2PAP1"/>
<name>A0ABD2PAP1_9CUCU</name>
<reference evidence="12 13" key="1">
    <citation type="journal article" date="2021" name="BMC Biol.">
        <title>Horizontally acquired antibacterial genes associated with adaptive radiation of ladybird beetles.</title>
        <authorList>
            <person name="Li H.S."/>
            <person name="Tang X.F."/>
            <person name="Huang Y.H."/>
            <person name="Xu Z.Y."/>
            <person name="Chen M.L."/>
            <person name="Du X.Y."/>
            <person name="Qiu B.Y."/>
            <person name="Chen P.T."/>
            <person name="Zhang W."/>
            <person name="Slipinski A."/>
            <person name="Escalona H.E."/>
            <person name="Waterhouse R.M."/>
            <person name="Zwick A."/>
            <person name="Pang H."/>
        </authorList>
    </citation>
    <scope>NUCLEOTIDE SEQUENCE [LARGE SCALE GENOMIC DNA]</scope>
    <source>
        <strain evidence="12">SYSU2018</strain>
    </source>
</reference>
<dbReference type="GO" id="GO:0005524">
    <property type="term" value="F:ATP binding"/>
    <property type="evidence" value="ECO:0007669"/>
    <property type="project" value="UniProtKB-KW"/>
</dbReference>
<evidence type="ECO:0000313" key="13">
    <source>
        <dbReference type="Proteomes" id="UP001516400"/>
    </source>
</evidence>
<keyword evidence="3" id="KW-0547">Nucleotide-binding</keyword>
<dbReference type="InterPro" id="IPR027417">
    <property type="entry name" value="P-loop_NTPase"/>
</dbReference>
<keyword evidence="6" id="KW-0067">ATP-binding</keyword>
<keyword evidence="7" id="KW-0694">RNA-binding</keyword>
<dbReference type="CDD" id="cd18795">
    <property type="entry name" value="SF2_C_Ski2"/>
    <property type="match status" value="1"/>
</dbReference>
<dbReference type="FunFam" id="3.40.50.300:FF:000354">
    <property type="entry name" value="ATP-dependent RNA helicase SKI2"/>
    <property type="match status" value="1"/>
</dbReference>
<evidence type="ECO:0000259" key="11">
    <source>
        <dbReference type="PROSITE" id="PS51194"/>
    </source>
</evidence>
<dbReference type="Proteomes" id="UP001516400">
    <property type="component" value="Unassembled WGS sequence"/>
</dbReference>
<keyword evidence="4" id="KW-0378">Hydrolase</keyword>
<gene>
    <name evidence="12" type="ORF">HHI36_002290</name>
</gene>
<dbReference type="InterPro" id="IPR012961">
    <property type="entry name" value="Ski2/MTR4_C"/>
</dbReference>
<dbReference type="Pfam" id="PF17911">
    <property type="entry name" value="Ski2_N"/>
    <property type="match status" value="1"/>
</dbReference>
<dbReference type="PANTHER" id="PTHR12131:SF1">
    <property type="entry name" value="ATP-DEPENDENT RNA HELICASE SUPV3L1, MITOCHONDRIAL-RELATED"/>
    <property type="match status" value="1"/>
</dbReference>
<evidence type="ECO:0000256" key="6">
    <source>
        <dbReference type="ARBA" id="ARBA00022840"/>
    </source>
</evidence>
<dbReference type="EMBL" id="JABFTP020000185">
    <property type="protein sequence ID" value="KAL3287831.1"/>
    <property type="molecule type" value="Genomic_DNA"/>
</dbReference>
<feature type="domain" description="Helicase ATP-binding" evidence="10">
    <location>
        <begin position="275"/>
        <end position="431"/>
    </location>
</feature>
<evidence type="ECO:0000256" key="4">
    <source>
        <dbReference type="ARBA" id="ARBA00022801"/>
    </source>
</evidence>
<dbReference type="InterPro" id="IPR016438">
    <property type="entry name" value="SKI2-like"/>
</dbReference>
<dbReference type="FunFam" id="3.40.50.300:FF:000447">
    <property type="entry name" value="helicase SKI2W isoform X2"/>
    <property type="match status" value="1"/>
</dbReference>
<dbReference type="PROSITE" id="PS51192">
    <property type="entry name" value="HELICASE_ATP_BIND_1"/>
    <property type="match status" value="1"/>
</dbReference>
<evidence type="ECO:0000256" key="7">
    <source>
        <dbReference type="ARBA" id="ARBA00022884"/>
    </source>
</evidence>
<evidence type="ECO:0000256" key="5">
    <source>
        <dbReference type="ARBA" id="ARBA00022806"/>
    </source>
</evidence>
<evidence type="ECO:0000256" key="3">
    <source>
        <dbReference type="ARBA" id="ARBA00022741"/>
    </source>
</evidence>
<dbReference type="Pfam" id="PF08148">
    <property type="entry name" value="DSHCT"/>
    <property type="match status" value="1"/>
</dbReference>
<dbReference type="PROSITE" id="PS51194">
    <property type="entry name" value="HELICASE_CTER"/>
    <property type="match status" value="1"/>
</dbReference>
<protein>
    <recommendedName>
        <fullName evidence="14">Helicase SKI2W</fullName>
    </recommendedName>
</protein>
<dbReference type="GO" id="GO:0003723">
    <property type="term" value="F:RNA binding"/>
    <property type="evidence" value="ECO:0007669"/>
    <property type="project" value="UniProtKB-KW"/>
</dbReference>
<comment type="catalytic activity">
    <reaction evidence="8">
        <text>ATP + H2O = ADP + phosphate + H(+)</text>
        <dbReference type="Rhea" id="RHEA:13065"/>
        <dbReference type="ChEBI" id="CHEBI:15377"/>
        <dbReference type="ChEBI" id="CHEBI:15378"/>
        <dbReference type="ChEBI" id="CHEBI:30616"/>
        <dbReference type="ChEBI" id="CHEBI:43474"/>
        <dbReference type="ChEBI" id="CHEBI:456216"/>
        <dbReference type="EC" id="3.6.4.13"/>
    </reaction>
</comment>
<dbReference type="PANTHER" id="PTHR12131">
    <property type="entry name" value="ATP-DEPENDENT RNA AND DNA HELICASE"/>
    <property type="match status" value="1"/>
</dbReference>
<keyword evidence="9" id="KW-0175">Coiled coil</keyword>
<dbReference type="PIRSF" id="PIRSF005198">
    <property type="entry name" value="Antiviral_helicase_SKI2"/>
    <property type="match status" value="1"/>
</dbReference>
<keyword evidence="13" id="KW-1185">Reference proteome</keyword>
<dbReference type="GO" id="GO:0005737">
    <property type="term" value="C:cytoplasm"/>
    <property type="evidence" value="ECO:0007669"/>
    <property type="project" value="UniProtKB-SubCell"/>
</dbReference>
<accession>A0ABD2PAP1</accession>
<dbReference type="Pfam" id="PF00270">
    <property type="entry name" value="DEAD"/>
    <property type="match status" value="1"/>
</dbReference>
<keyword evidence="5" id="KW-0347">Helicase</keyword>
<evidence type="ECO:0000256" key="8">
    <source>
        <dbReference type="ARBA" id="ARBA00047984"/>
    </source>
</evidence>
<evidence type="ECO:0000259" key="10">
    <source>
        <dbReference type="PROSITE" id="PS51192"/>
    </source>
</evidence>
<proteinExistence type="predicted"/>
<dbReference type="GO" id="GO:0003724">
    <property type="term" value="F:RNA helicase activity"/>
    <property type="evidence" value="ECO:0007669"/>
    <property type="project" value="UniProtKB-EC"/>
</dbReference>
<dbReference type="Pfam" id="PF00271">
    <property type="entry name" value="Helicase_C"/>
    <property type="match status" value="1"/>
</dbReference>
<feature type="domain" description="Helicase C-terminal" evidence="11">
    <location>
        <begin position="539"/>
        <end position="704"/>
    </location>
</feature>
<evidence type="ECO:0000256" key="2">
    <source>
        <dbReference type="ARBA" id="ARBA00022490"/>
    </source>
</evidence>
<dbReference type="Pfam" id="PF13234">
    <property type="entry name" value="MTR4_beta-barrel"/>
    <property type="match status" value="1"/>
</dbReference>
<dbReference type="SMART" id="SM00490">
    <property type="entry name" value="HELICc"/>
    <property type="match status" value="1"/>
</dbReference>
<comment type="subcellular location">
    <subcellularLocation>
        <location evidence="1">Cytoplasm</location>
    </subcellularLocation>
</comment>
<dbReference type="InterPro" id="IPR011545">
    <property type="entry name" value="DEAD/DEAH_box_helicase_dom"/>
</dbReference>
<evidence type="ECO:0000313" key="12">
    <source>
        <dbReference type="EMBL" id="KAL3287831.1"/>
    </source>
</evidence>
<dbReference type="InterPro" id="IPR040801">
    <property type="entry name" value="Ski2_N"/>
</dbReference>